<dbReference type="AlphaFoldDB" id="A0AAN8ZRX2"/>
<keyword evidence="2" id="KW-1185">Reference proteome</keyword>
<reference evidence="1 2" key="1">
    <citation type="submission" date="2023-12" db="EMBL/GenBank/DDBJ databases">
        <title>A high-quality genome assembly for Dillenia turbinata (Dilleniales).</title>
        <authorList>
            <person name="Chanderbali A."/>
        </authorList>
    </citation>
    <scope>NUCLEOTIDE SEQUENCE [LARGE SCALE GENOMIC DNA]</scope>
    <source>
        <strain evidence="1">LSX21</strain>
        <tissue evidence="1">Leaf</tissue>
    </source>
</reference>
<name>A0AAN8ZRX2_9MAGN</name>
<evidence type="ECO:0000313" key="1">
    <source>
        <dbReference type="EMBL" id="KAK6944568.1"/>
    </source>
</evidence>
<proteinExistence type="predicted"/>
<comment type="caution">
    <text evidence="1">The sequence shown here is derived from an EMBL/GenBank/DDBJ whole genome shotgun (WGS) entry which is preliminary data.</text>
</comment>
<dbReference type="EMBL" id="JBAMMX010000003">
    <property type="protein sequence ID" value="KAK6944568.1"/>
    <property type="molecule type" value="Genomic_DNA"/>
</dbReference>
<feature type="non-terminal residue" evidence="1">
    <location>
        <position position="297"/>
    </location>
</feature>
<protein>
    <submittedName>
        <fullName evidence="1">Uncharacterized protein</fullName>
    </submittedName>
</protein>
<organism evidence="1 2">
    <name type="scientific">Dillenia turbinata</name>
    <dbReference type="NCBI Taxonomy" id="194707"/>
    <lineage>
        <taxon>Eukaryota</taxon>
        <taxon>Viridiplantae</taxon>
        <taxon>Streptophyta</taxon>
        <taxon>Embryophyta</taxon>
        <taxon>Tracheophyta</taxon>
        <taxon>Spermatophyta</taxon>
        <taxon>Magnoliopsida</taxon>
        <taxon>eudicotyledons</taxon>
        <taxon>Gunneridae</taxon>
        <taxon>Pentapetalae</taxon>
        <taxon>Dilleniales</taxon>
        <taxon>Dilleniaceae</taxon>
        <taxon>Dillenia</taxon>
    </lineage>
</organism>
<accession>A0AAN8ZRX2</accession>
<dbReference type="Proteomes" id="UP001370490">
    <property type="component" value="Unassembled WGS sequence"/>
</dbReference>
<gene>
    <name evidence="1" type="ORF">RJ641_025670</name>
</gene>
<sequence length="297" mass="33714">MVKWRSLSCITSTCERRDIGQSASEIQTCNYEGIKYPFGDLISSNNEKDLKDNLNSSSLNIDEVEGLPCPPMDEDFLLMGVQPEMDLNIYDMNECAKSPKSVQTGPKLQQPRSGKDFDLLKSLYLQNDRVAKKVDMKKDPATVKLKKRPHFALDYSASTKATKMAAPFKRPRCQQADNKTKTGLAIVGEEKVLSDYNNNFQKQTIDLRQLDEVSKELKLKESVWKLHKSYNVRKHKQVQLIDICDLPKNTNNGFGQHRKKKRFSCPLDIVVFGYPVANNLSWRGEPVLGPTVLTVPD</sequence>
<evidence type="ECO:0000313" key="2">
    <source>
        <dbReference type="Proteomes" id="UP001370490"/>
    </source>
</evidence>